<dbReference type="Gene3D" id="1.10.238.10">
    <property type="entry name" value="EF-hand"/>
    <property type="match status" value="1"/>
</dbReference>
<evidence type="ECO:0000256" key="9">
    <source>
        <dbReference type="RuleBase" id="RU361133"/>
    </source>
</evidence>
<dbReference type="EC" id="3.1.4.11" evidence="2 9"/>
<keyword evidence="9" id="KW-0443">Lipid metabolism</keyword>
<dbReference type="InterPro" id="IPR015359">
    <property type="entry name" value="PLC_EF-hand-like"/>
</dbReference>
<evidence type="ECO:0000256" key="10">
    <source>
        <dbReference type="SAM" id="MobiDB-lite"/>
    </source>
</evidence>
<dbReference type="SMART" id="SM00148">
    <property type="entry name" value="PLCXc"/>
    <property type="match status" value="1"/>
</dbReference>
<feature type="compositionally biased region" description="Low complexity" evidence="10">
    <location>
        <begin position="591"/>
        <end position="600"/>
    </location>
</feature>
<feature type="compositionally biased region" description="Low complexity" evidence="10">
    <location>
        <begin position="233"/>
        <end position="264"/>
    </location>
</feature>
<dbReference type="Gene3D" id="2.30.29.240">
    <property type="match status" value="1"/>
</dbReference>
<feature type="compositionally biased region" description="Polar residues" evidence="10">
    <location>
        <begin position="307"/>
        <end position="321"/>
    </location>
</feature>
<dbReference type="InterPro" id="IPR000909">
    <property type="entry name" value="PLipase_C_PInositol-sp_X_dom"/>
</dbReference>
<evidence type="ECO:0000256" key="7">
    <source>
        <dbReference type="ARBA" id="ARBA00023224"/>
    </source>
</evidence>
<evidence type="ECO:0000313" key="13">
    <source>
        <dbReference type="EMBL" id="KAG9510026.1"/>
    </source>
</evidence>
<dbReference type="InterPro" id="IPR016280">
    <property type="entry name" value="PLC-beta"/>
</dbReference>
<dbReference type="Pfam" id="PF17787">
    <property type="entry name" value="PH_14"/>
    <property type="match status" value="1"/>
</dbReference>
<keyword evidence="7" id="KW-0807">Transducer</keyword>
<dbReference type="PROSITE" id="PS50008">
    <property type="entry name" value="PIPLC_Y_DOMAIN"/>
    <property type="match status" value="1"/>
</dbReference>
<dbReference type="InterPro" id="IPR011992">
    <property type="entry name" value="EF-hand-dom_pair"/>
</dbReference>
<dbReference type="Pfam" id="PF09279">
    <property type="entry name" value="EF-hand_like"/>
    <property type="match status" value="1"/>
</dbReference>
<feature type="domain" description="C2" evidence="11">
    <location>
        <begin position="838"/>
        <end position="964"/>
    </location>
</feature>
<organism evidence="13 14">
    <name type="scientific">Fragariocoptes setiger</name>
    <dbReference type="NCBI Taxonomy" id="1670756"/>
    <lineage>
        <taxon>Eukaryota</taxon>
        <taxon>Metazoa</taxon>
        <taxon>Ecdysozoa</taxon>
        <taxon>Arthropoda</taxon>
        <taxon>Chelicerata</taxon>
        <taxon>Arachnida</taxon>
        <taxon>Acari</taxon>
        <taxon>Acariformes</taxon>
        <taxon>Trombidiformes</taxon>
        <taxon>Prostigmata</taxon>
        <taxon>Eupodina</taxon>
        <taxon>Eriophyoidea</taxon>
        <taxon>Phytoptidae</taxon>
        <taxon>Fragariocoptes</taxon>
    </lineage>
</organism>
<accession>A0ABQ7S9F7</accession>
<keyword evidence="4 9" id="KW-0378">Hydrolase</keyword>
<evidence type="ECO:0000259" key="12">
    <source>
        <dbReference type="PROSITE" id="PS50008"/>
    </source>
</evidence>
<dbReference type="SUPFAM" id="SSF51695">
    <property type="entry name" value="PLC-like phosphodiesterases"/>
    <property type="match status" value="1"/>
</dbReference>
<feature type="compositionally biased region" description="Polar residues" evidence="10">
    <location>
        <begin position="273"/>
        <end position="284"/>
    </location>
</feature>
<dbReference type="EMBL" id="JAIFTH010000257">
    <property type="protein sequence ID" value="KAG9510026.1"/>
    <property type="molecule type" value="Genomic_DNA"/>
</dbReference>
<dbReference type="Pfam" id="PF00387">
    <property type="entry name" value="PI-PLC-Y"/>
    <property type="match status" value="1"/>
</dbReference>
<evidence type="ECO:0000256" key="2">
    <source>
        <dbReference type="ARBA" id="ARBA00012368"/>
    </source>
</evidence>
<dbReference type="InterPro" id="IPR037862">
    <property type="entry name" value="PLC-beta_PH"/>
</dbReference>
<keyword evidence="5" id="KW-0460">Magnesium</keyword>
<dbReference type="PANTHER" id="PTHR10336">
    <property type="entry name" value="PHOSPHOINOSITIDE-SPECIFIC PHOSPHOLIPASE C FAMILY PROTEIN"/>
    <property type="match status" value="1"/>
</dbReference>
<reference evidence="13 14" key="1">
    <citation type="submission" date="2020-10" db="EMBL/GenBank/DDBJ databases">
        <authorList>
            <person name="Klimov P.B."/>
            <person name="Dyachkov S.M."/>
            <person name="Chetverikov P.E."/>
        </authorList>
    </citation>
    <scope>NUCLEOTIDE SEQUENCE [LARGE SCALE GENOMIC DNA]</scope>
    <source>
        <strain evidence="13">BMOC 18-1129-001#AD2665</strain>
        <tissue evidence="13">Entire mites</tissue>
    </source>
</reference>
<sequence>MLPKSFQDGNKFIKWEDDSFTAAVPVTLKIDKKGFYLYWVCQNNDIELLDISQIRDTRTGRYARTPKDPKLRNTVNIGSSDTPLEDKTLTVVHGIDLVNVNFTNFCCNSKDVAQEWTDQLLKLSYNIYNINASQLTFLEKSYTKLTLMIDRDGKLPVKYVVKQFASHKDDKKRIERALEQTGLPSSKSDSIHIDKFGLEEFLQFYKNLVQRNEVDSIFYQLYEDALQHKGHHITSSSSSASSTCSSNPSPINSSIGGRSSTSPSYQERAHSFSARSLTSTNYRDTSNSSSVVHHHTHHLIGALTGRGRSSSSGQNKHQSNKPFAYKDPKFGKLIHVDCLVDFLNRHQRDPRLNEILHPYADRNRGIDIIKQYEPIQDVANRDYMSVNGFLRYLMSDDNAIISPEKFELSMDMNQPLNHYFINSSHNTYLAGHQLTGKSSVEMYRQCLLAGCRCVELDCWNGRNSDEEPIVTHGYTVVSEISLKEVLEAIAESAFKTSPYPVILSFENHCSARQQAKIAQYCRRIFTDDTLLTAPLDGHPLLPGVPLPSPNQLIRKIIIKNKKKVHIRKKTKAQTASELRVHEQPSDVTSPVSEEATVSAVEELESEDSDVEEEELVPEEGLESIIEDENQEIMRPITTNTQEAASLSSSGIGTASDTTSISTSATVSSEIISNNAPLSGATNITTAVNNNTTPNASQILPDQPAPPNQVEELRESEPGAEMSSLVVYIQPIRFHSFELAEKRDRRYEVSSFVETQATSLLKERPVDFVSMNKHQLTRIYPKGTRVDSSNYMPQVFWNAGCQMVALNFQTLDTGMQLNLGIFDYNGRSGYVLKPEFMRRSDRVFDPFTESTMDGIIAGTVTIKVISGTFLSDKRVGTYVEVEMYGLPADTVRRRRTKIVPANGINPVYDDEVFAFRKVVLPDLANLRIAAFEESGKFIGYRVLPVVGLRPGYRHLSLRNESNQPLTLPTLFVKIEVNDYVPDRLSELADALSNPIAHQSMIERHSRRLQSME</sequence>
<evidence type="ECO:0000256" key="3">
    <source>
        <dbReference type="ARBA" id="ARBA00022723"/>
    </source>
</evidence>
<dbReference type="PRINTS" id="PR00390">
    <property type="entry name" value="PHPHLIPASEC"/>
</dbReference>
<feature type="region of interest" description="Disordered" evidence="10">
    <location>
        <begin position="570"/>
        <end position="618"/>
    </location>
</feature>
<keyword evidence="3" id="KW-0479">Metal-binding</keyword>
<dbReference type="InterPro" id="IPR001192">
    <property type="entry name" value="PI-PLC_fam"/>
</dbReference>
<protein>
    <recommendedName>
        <fullName evidence="2 9">Phosphoinositide phospholipase C</fullName>
        <ecNumber evidence="2 9">3.1.4.11</ecNumber>
    </recommendedName>
</protein>
<evidence type="ECO:0000256" key="6">
    <source>
        <dbReference type="ARBA" id="ARBA00023157"/>
    </source>
</evidence>
<gene>
    <name evidence="13" type="primary">Plc21C</name>
    <name evidence="13" type="ORF">GZH46_01442</name>
</gene>
<dbReference type="InterPro" id="IPR000008">
    <property type="entry name" value="C2_dom"/>
</dbReference>
<dbReference type="CDD" id="cd00275">
    <property type="entry name" value="C2_PLC_like"/>
    <property type="match status" value="1"/>
</dbReference>
<feature type="region of interest" description="Disordered" evidence="10">
    <location>
        <begin position="233"/>
        <end position="324"/>
    </location>
</feature>
<evidence type="ECO:0000256" key="8">
    <source>
        <dbReference type="ARBA" id="ARBA00023239"/>
    </source>
</evidence>
<dbReference type="Pfam" id="PF00388">
    <property type="entry name" value="PI-PLC-X"/>
    <property type="match status" value="1"/>
</dbReference>
<keyword evidence="6" id="KW-1015">Disulfide bond</keyword>
<dbReference type="CDD" id="cd08591">
    <property type="entry name" value="PI-PLCc_beta"/>
    <property type="match status" value="1"/>
</dbReference>
<keyword evidence="9" id="KW-0442">Lipid degradation</keyword>
<proteinExistence type="predicted"/>
<dbReference type="InterPro" id="IPR035892">
    <property type="entry name" value="C2_domain_sf"/>
</dbReference>
<dbReference type="InterPro" id="IPR017946">
    <property type="entry name" value="PLC-like_Pdiesterase_TIM-brl"/>
</dbReference>
<dbReference type="InterPro" id="IPR053945">
    <property type="entry name" value="PLCB1-4-like_EFh"/>
</dbReference>
<feature type="non-terminal residue" evidence="13">
    <location>
        <position position="1"/>
    </location>
</feature>
<evidence type="ECO:0000313" key="14">
    <source>
        <dbReference type="Proteomes" id="UP000825002"/>
    </source>
</evidence>
<evidence type="ECO:0000256" key="4">
    <source>
        <dbReference type="ARBA" id="ARBA00022801"/>
    </source>
</evidence>
<dbReference type="SMART" id="SM00149">
    <property type="entry name" value="PLCYc"/>
    <property type="match status" value="1"/>
</dbReference>
<feature type="domain" description="PI-PLC Y-box" evidence="12">
    <location>
        <begin position="721"/>
        <end position="837"/>
    </location>
</feature>
<dbReference type="Gene3D" id="3.20.20.190">
    <property type="entry name" value="Phosphatidylinositol (PI) phosphodiesterase"/>
    <property type="match status" value="1"/>
</dbReference>
<dbReference type="SUPFAM" id="SSF47473">
    <property type="entry name" value="EF-hand"/>
    <property type="match status" value="1"/>
</dbReference>
<feature type="compositionally biased region" description="Acidic residues" evidence="10">
    <location>
        <begin position="601"/>
        <end position="618"/>
    </location>
</feature>
<dbReference type="SUPFAM" id="SSF50729">
    <property type="entry name" value="PH domain-like"/>
    <property type="match status" value="1"/>
</dbReference>
<dbReference type="PANTHER" id="PTHR10336:SF149">
    <property type="entry name" value="1-PHOSPHATIDYLINOSITOL 4,5-BISPHOSPHATE PHOSPHODIESTERASE CLASSES I AND II"/>
    <property type="match status" value="1"/>
</dbReference>
<dbReference type="Pfam" id="PF22631">
    <property type="entry name" value="PLCB1-4-like_EFh"/>
    <property type="match status" value="1"/>
</dbReference>
<dbReference type="InterPro" id="IPR001711">
    <property type="entry name" value="PLipase_C_Pinositol-sp_Y"/>
</dbReference>
<evidence type="ECO:0000256" key="1">
    <source>
        <dbReference type="ARBA" id="ARBA00000110"/>
    </source>
</evidence>
<dbReference type="Gene3D" id="2.60.40.150">
    <property type="entry name" value="C2 domain"/>
    <property type="match status" value="1"/>
</dbReference>
<dbReference type="PROSITE" id="PS50007">
    <property type="entry name" value="PIPLC_X_DOMAIN"/>
    <property type="match status" value="1"/>
</dbReference>
<comment type="catalytic activity">
    <reaction evidence="1">
        <text>an N-(acyl)-sphingosylphosphoethanolamine = an N-(acyl)-sphingosyl-1,3-cyclic phosphate + ethanolamine</text>
        <dbReference type="Rhea" id="RHEA:60648"/>
        <dbReference type="ChEBI" id="CHEBI:57603"/>
        <dbReference type="ChEBI" id="CHEBI:143891"/>
        <dbReference type="ChEBI" id="CHEBI:143892"/>
    </reaction>
</comment>
<keyword evidence="8" id="KW-0456">Lyase</keyword>
<dbReference type="Proteomes" id="UP000825002">
    <property type="component" value="Unassembled WGS sequence"/>
</dbReference>
<keyword evidence="14" id="KW-1185">Reference proteome</keyword>
<evidence type="ECO:0000259" key="11">
    <source>
        <dbReference type="PROSITE" id="PS50004"/>
    </source>
</evidence>
<evidence type="ECO:0000256" key="5">
    <source>
        <dbReference type="ARBA" id="ARBA00022842"/>
    </source>
</evidence>
<name>A0ABQ7S9F7_9ACAR</name>
<dbReference type="PIRSF" id="PIRSF000956">
    <property type="entry name" value="PLC-beta"/>
    <property type="match status" value="1"/>
</dbReference>
<comment type="caution">
    <text evidence="13">The sequence shown here is derived from an EMBL/GenBank/DDBJ whole genome shotgun (WGS) entry which is preliminary data.</text>
</comment>
<dbReference type="SMART" id="SM00239">
    <property type="entry name" value="C2"/>
    <property type="match status" value="1"/>
</dbReference>
<comment type="catalytic activity">
    <reaction evidence="9">
        <text>a 1,2-diacyl-sn-glycero-3-phospho-(1D-myo-inositol-4,5-bisphosphate) + H2O = 1D-myo-inositol 1,4,5-trisphosphate + a 1,2-diacyl-sn-glycerol + H(+)</text>
        <dbReference type="Rhea" id="RHEA:33179"/>
        <dbReference type="ChEBI" id="CHEBI:15377"/>
        <dbReference type="ChEBI" id="CHEBI:15378"/>
        <dbReference type="ChEBI" id="CHEBI:17815"/>
        <dbReference type="ChEBI" id="CHEBI:58456"/>
        <dbReference type="ChEBI" id="CHEBI:203600"/>
        <dbReference type="EC" id="3.1.4.11"/>
    </reaction>
</comment>
<dbReference type="PROSITE" id="PS50004">
    <property type="entry name" value="C2"/>
    <property type="match status" value="1"/>
</dbReference>
<dbReference type="CDD" id="cd13361">
    <property type="entry name" value="PH_PLC_beta"/>
    <property type="match status" value="1"/>
</dbReference>
<dbReference type="SUPFAM" id="SSF49562">
    <property type="entry name" value="C2 domain (Calcium/lipid-binding domain, CaLB)"/>
    <property type="match status" value="1"/>
</dbReference>